<sequence>MGADTCITASALRHCRYGCRYMSNSVSNASLQIRVQIHVQQLLDCVIADTGAETCKTASG</sequence>
<proteinExistence type="predicted"/>
<dbReference type="EMBL" id="JAIWYP010000007">
    <property type="protein sequence ID" value="KAH3796951.1"/>
    <property type="molecule type" value="Genomic_DNA"/>
</dbReference>
<protein>
    <submittedName>
        <fullName evidence="1">Uncharacterized protein</fullName>
    </submittedName>
</protein>
<dbReference type="AlphaFoldDB" id="A0A9D4FFJ1"/>
<keyword evidence="2" id="KW-1185">Reference proteome</keyword>
<accession>A0A9D4FFJ1</accession>
<name>A0A9D4FFJ1_DREPO</name>
<reference evidence="1" key="1">
    <citation type="journal article" date="2019" name="bioRxiv">
        <title>The Genome of the Zebra Mussel, Dreissena polymorpha: A Resource for Invasive Species Research.</title>
        <authorList>
            <person name="McCartney M.A."/>
            <person name="Auch B."/>
            <person name="Kono T."/>
            <person name="Mallez S."/>
            <person name="Zhang Y."/>
            <person name="Obille A."/>
            <person name="Becker A."/>
            <person name="Abrahante J.E."/>
            <person name="Garbe J."/>
            <person name="Badalamenti J.P."/>
            <person name="Herman A."/>
            <person name="Mangelson H."/>
            <person name="Liachko I."/>
            <person name="Sullivan S."/>
            <person name="Sone E.D."/>
            <person name="Koren S."/>
            <person name="Silverstein K.A.T."/>
            <person name="Beckman K.B."/>
            <person name="Gohl D.M."/>
        </authorList>
    </citation>
    <scope>NUCLEOTIDE SEQUENCE</scope>
    <source>
        <strain evidence="1">Duluth1</strain>
        <tissue evidence="1">Whole animal</tissue>
    </source>
</reference>
<organism evidence="1 2">
    <name type="scientific">Dreissena polymorpha</name>
    <name type="common">Zebra mussel</name>
    <name type="synonym">Mytilus polymorpha</name>
    <dbReference type="NCBI Taxonomy" id="45954"/>
    <lineage>
        <taxon>Eukaryota</taxon>
        <taxon>Metazoa</taxon>
        <taxon>Spiralia</taxon>
        <taxon>Lophotrochozoa</taxon>
        <taxon>Mollusca</taxon>
        <taxon>Bivalvia</taxon>
        <taxon>Autobranchia</taxon>
        <taxon>Heteroconchia</taxon>
        <taxon>Euheterodonta</taxon>
        <taxon>Imparidentia</taxon>
        <taxon>Neoheterodontei</taxon>
        <taxon>Myida</taxon>
        <taxon>Dreissenoidea</taxon>
        <taxon>Dreissenidae</taxon>
        <taxon>Dreissena</taxon>
    </lineage>
</organism>
<evidence type="ECO:0000313" key="1">
    <source>
        <dbReference type="EMBL" id="KAH3796951.1"/>
    </source>
</evidence>
<dbReference type="Proteomes" id="UP000828390">
    <property type="component" value="Unassembled WGS sequence"/>
</dbReference>
<reference evidence="1" key="2">
    <citation type="submission" date="2020-11" db="EMBL/GenBank/DDBJ databases">
        <authorList>
            <person name="McCartney M.A."/>
            <person name="Auch B."/>
            <person name="Kono T."/>
            <person name="Mallez S."/>
            <person name="Becker A."/>
            <person name="Gohl D.M."/>
            <person name="Silverstein K.A.T."/>
            <person name="Koren S."/>
            <person name="Bechman K.B."/>
            <person name="Herman A."/>
            <person name="Abrahante J.E."/>
            <person name="Garbe J."/>
        </authorList>
    </citation>
    <scope>NUCLEOTIDE SEQUENCE</scope>
    <source>
        <strain evidence="1">Duluth1</strain>
        <tissue evidence="1">Whole animal</tissue>
    </source>
</reference>
<gene>
    <name evidence="1" type="ORF">DPMN_150527</name>
</gene>
<comment type="caution">
    <text evidence="1">The sequence shown here is derived from an EMBL/GenBank/DDBJ whole genome shotgun (WGS) entry which is preliminary data.</text>
</comment>
<evidence type="ECO:0000313" key="2">
    <source>
        <dbReference type="Proteomes" id="UP000828390"/>
    </source>
</evidence>